<name>A0ACB7HEA4_MANES</name>
<comment type="caution">
    <text evidence="1">The sequence shown here is derived from an EMBL/GenBank/DDBJ whole genome shotgun (WGS) entry which is preliminary data.</text>
</comment>
<accession>A0ACB7HEA4</accession>
<organism evidence="1 2">
    <name type="scientific">Manihot esculenta</name>
    <name type="common">Cassava</name>
    <name type="synonym">Jatropha manihot</name>
    <dbReference type="NCBI Taxonomy" id="3983"/>
    <lineage>
        <taxon>Eukaryota</taxon>
        <taxon>Viridiplantae</taxon>
        <taxon>Streptophyta</taxon>
        <taxon>Embryophyta</taxon>
        <taxon>Tracheophyta</taxon>
        <taxon>Spermatophyta</taxon>
        <taxon>Magnoliopsida</taxon>
        <taxon>eudicotyledons</taxon>
        <taxon>Gunneridae</taxon>
        <taxon>Pentapetalae</taxon>
        <taxon>rosids</taxon>
        <taxon>fabids</taxon>
        <taxon>Malpighiales</taxon>
        <taxon>Euphorbiaceae</taxon>
        <taxon>Crotonoideae</taxon>
        <taxon>Manihoteae</taxon>
        <taxon>Manihot</taxon>
    </lineage>
</organism>
<proteinExistence type="predicted"/>
<evidence type="ECO:0000313" key="2">
    <source>
        <dbReference type="Proteomes" id="UP000091857"/>
    </source>
</evidence>
<evidence type="ECO:0000313" key="1">
    <source>
        <dbReference type="EMBL" id="KAG8650506.1"/>
    </source>
</evidence>
<dbReference type="EMBL" id="CM004393">
    <property type="protein sequence ID" value="KAG8650506.1"/>
    <property type="molecule type" value="Genomic_DNA"/>
</dbReference>
<reference evidence="2" key="1">
    <citation type="journal article" date="2016" name="Nat. Biotechnol.">
        <title>Sequencing wild and cultivated cassava and related species reveals extensive interspecific hybridization and genetic diversity.</title>
        <authorList>
            <person name="Bredeson J.V."/>
            <person name="Lyons J.B."/>
            <person name="Prochnik S.E."/>
            <person name="Wu G.A."/>
            <person name="Ha C.M."/>
            <person name="Edsinger-Gonzales E."/>
            <person name="Grimwood J."/>
            <person name="Schmutz J."/>
            <person name="Rabbi I.Y."/>
            <person name="Egesi C."/>
            <person name="Nauluvula P."/>
            <person name="Lebot V."/>
            <person name="Ndunguru J."/>
            <person name="Mkamilo G."/>
            <person name="Bart R.S."/>
            <person name="Setter T.L."/>
            <person name="Gleadow R.M."/>
            <person name="Kulakow P."/>
            <person name="Ferguson M.E."/>
            <person name="Rounsley S."/>
            <person name="Rokhsar D.S."/>
        </authorList>
    </citation>
    <scope>NUCLEOTIDE SEQUENCE [LARGE SCALE GENOMIC DNA]</scope>
    <source>
        <strain evidence="2">cv. AM560-2</strain>
    </source>
</reference>
<dbReference type="Proteomes" id="UP000091857">
    <property type="component" value="Chromosome 7"/>
</dbReference>
<gene>
    <name evidence="1" type="ORF">MANES_07G048100v8</name>
</gene>
<protein>
    <submittedName>
        <fullName evidence="1">Uncharacterized protein</fullName>
    </submittedName>
</protein>
<keyword evidence="2" id="KW-1185">Reference proteome</keyword>
<sequence length="1225" mass="137365">MINIISLIVLYPRNTLCVIRRTHQENPCLSTFFSAKNTKMAEIAISPILQVVFDRLASPVLGKLRELCNLKHNLEKLQQSLPIIQAILEDAEERQVTDKAVKAWLLKLKDVAYDSDDLLDELAAEITLCESHCSTGSQVRSLLLPFEPSRRLFRIASDLEKMLKVLDKKISEGLHFNLKEKACNMQSESAAKNRDTGSFIIKSEVYGRGKDKEKILELLSPSFHGKIIGDVTIIPIVGIGGIGKTTLAQLVYNDDKLIGSFDLKLWVYVSDDFNVKRIIKAIVESATRKRCKFSEMDILQSELQDSLCGKRFLLILDDVWIEDPCEWEKLGNLLRGGLGGSKVIVTTRSNKVASMVGTISPYYLTGLPEDACWALFKDRALPLGDNEKYPKLVSIGKQILKKCGGVPLALTTLGSLMRLKREEKDWLDVQKNELCYMDECQSQILPALRLSYSHLPAYLKRCFAYCSLFPKNYEFQKEKLIHLWMAEGFILAQEGDRQLEDIGNYYFDELLWRSFFQEVKVGKHGNRKVYKMHDLIHDLAHYVGGNEFVKLEKVHGVKLARARHASIIHNHRPSIIPQALLNAKRLRTLLLMSPAVFSGELSFLPTNFKYLRALNLSGYGIKKLHESICELMCLRYLDVSNTSVQMLPETICDLCNLQTVDLSGCSHLHKLPSRMEMLINLRHLFLVGCEALTCMPAGIGKLIHLQTLPIFIVGKGIGESITELRSVNLRGELNIKCLENVGGPAEAKTANLKEKTYIQVLRLFWEDNDGGMKIQSARPTHSSGMNTGRNFQSSGLWHGNHGGDAQSIDVEEILKCLEPHPNLGKLFIRGYPGVKFPQWVLPNLTVVVLINCKRCENLPTLGHLPYLKLLYLQGMDNVECISREFYSIGTQRPFPALKELTLRKFPKLKEWSKGDGREAFPCLEKLIVSKCPELSTSPLFPSLQHLELHDCHPSIITSMENLSLLSVLVVENIPGLTVLSGKLLENNTFLASLKISSCGSLCCLPSELEKLTALKSLTICSCQELSALPEGLHNLKSLESLEINECRNIISLSDASVGGLSSLKIFSIENCTNLTSLSAGLLNLITLEQLTIVDCPNLASLPNEWRNLSVLRSLSILCCPKLDSLPDGLQYVTTLQTLEIRSCHGLKDLPEWVDKLSSLRSLAISDCKNLTSLPDGLQHLSKLQHLSIQGCPNLESWCKQEKGRKVRRSVSHVPHLYIGSPEFQK</sequence>